<dbReference type="Proteomes" id="UP000594707">
    <property type="component" value="Chromosome"/>
</dbReference>
<sequence>MWKDSETELDFLDYDYLIQTLQSIITDDSLLPASIGVYGEWGSGKSSLMYMCKERLIKGDEKIKCLVFNGWLFENYEDAKTAILGTILDEISKETHLTKKAQEIIKGLYKSVDKFKLVKGALKYGTDFLVTGGIGSLLDITMNQVLKYGQEKIEVSDLEKIKSSIESELNNKELREDIRKFQKAFASLLEETKISRLVVFIDELDRCRPDTILETLEAIKLFLFNGKVAFVIGADERHISYAVKSKFRDIEGIQIDIGKEYLEKLIQYPIRIPQLNADEVEIYIACLLLQSELSEENFQKALSWIVEKKKEDFERFKIESIITLFSDKKDIYSNIIESLSIANQLAFVLSNGLHGNPRQCKRFLNSMYMRLQMASYKNKKLDRKILAKIMMLEYIKPRIFNKIAEMAADNSLSKELTLFENGTPENSDKLKIWREDNWFLNWCKIDPKLSDENLNTYFYFTRTSLDEKISRISSFLSPEAQEILEQLLSKSDVKIQQAIKSVANISDADAAAILEAMNSSMISETTIAKELMKSFLLFAQQRTELTNDTLSYLQSLSGSQINLGCISYIAEYANKMNKKVEILEIASQWDKNKQGLKIGIEKLLEK</sequence>
<dbReference type="InterPro" id="IPR027417">
    <property type="entry name" value="P-loop_NTPase"/>
</dbReference>
<dbReference type="InterPro" id="IPR011646">
    <property type="entry name" value="KAP_P-loop"/>
</dbReference>
<evidence type="ECO:0000313" key="4">
    <source>
        <dbReference type="Proteomes" id="UP000594707"/>
    </source>
</evidence>
<feature type="domain" description="KAP NTPase" evidence="2">
    <location>
        <begin position="18"/>
        <end position="370"/>
    </location>
</feature>
<dbReference type="RefSeq" id="WP_107856041.1">
    <property type="nucleotide sequence ID" value="NZ_CP060705.1"/>
</dbReference>
<proteinExistence type="predicted"/>
<dbReference type="SUPFAM" id="SSF52540">
    <property type="entry name" value="P-loop containing nucleoside triphosphate hydrolases"/>
    <property type="match status" value="1"/>
</dbReference>
<dbReference type="Gene3D" id="3.40.50.300">
    <property type="entry name" value="P-loop containing nucleotide triphosphate hydrolases"/>
    <property type="match status" value="1"/>
</dbReference>
<evidence type="ECO:0000256" key="1">
    <source>
        <dbReference type="SAM" id="Coils"/>
    </source>
</evidence>
<organism evidence="3 4">
    <name type="scientific">Campylobacter concisus</name>
    <dbReference type="NCBI Taxonomy" id="199"/>
    <lineage>
        <taxon>Bacteria</taxon>
        <taxon>Pseudomonadati</taxon>
        <taxon>Campylobacterota</taxon>
        <taxon>Epsilonproteobacteria</taxon>
        <taxon>Campylobacterales</taxon>
        <taxon>Campylobacteraceae</taxon>
        <taxon>Campylobacter</taxon>
    </lineage>
</organism>
<dbReference type="PANTHER" id="PTHR22674:SF6">
    <property type="entry name" value="NTPASE KAP FAMILY P-LOOP DOMAIN-CONTAINING PROTEIN 1"/>
    <property type="match status" value="1"/>
</dbReference>
<feature type="coiled-coil region" evidence="1">
    <location>
        <begin position="155"/>
        <end position="191"/>
    </location>
</feature>
<evidence type="ECO:0000313" key="3">
    <source>
        <dbReference type="EMBL" id="QPH95226.1"/>
    </source>
</evidence>
<reference evidence="3 4" key="1">
    <citation type="journal article" date="2018" name="Emerg. Microbes Infect.">
        <title>Genomic analysis of oral Campylobacter concisus strains identified a potential bacterial molecular marker associated with active Crohn's disease.</title>
        <authorList>
            <person name="Liu F."/>
            <person name="Ma R."/>
            <person name="Tay C.Y.A."/>
            <person name="Octavia S."/>
            <person name="Lan R."/>
            <person name="Chung H.K.L."/>
            <person name="Riordan S.M."/>
            <person name="Grimm M.C."/>
            <person name="Leong R.W."/>
            <person name="Tanaka M.M."/>
            <person name="Connor S."/>
            <person name="Zhang L."/>
        </authorList>
    </citation>
    <scope>NUCLEOTIDE SEQUENCE [LARGE SCALE GENOMIC DNA]</scope>
    <source>
        <strain evidence="3 4">P13UCO-S1</strain>
    </source>
</reference>
<dbReference type="PANTHER" id="PTHR22674">
    <property type="entry name" value="NTPASE, KAP FAMILY P-LOOP DOMAIN-CONTAINING 1"/>
    <property type="match status" value="1"/>
</dbReference>
<dbReference type="AlphaFoldDB" id="A0A7S9RP69"/>
<evidence type="ECO:0000259" key="2">
    <source>
        <dbReference type="Pfam" id="PF07693"/>
    </source>
</evidence>
<dbReference type="Pfam" id="PF07693">
    <property type="entry name" value="KAP_NTPase"/>
    <property type="match status" value="1"/>
</dbReference>
<protein>
    <submittedName>
        <fullName evidence="3">NTPase</fullName>
    </submittedName>
</protein>
<gene>
    <name evidence="3" type="ORF">CVT08_07350</name>
</gene>
<dbReference type="InterPro" id="IPR052754">
    <property type="entry name" value="NTPase_KAP_P-loop"/>
</dbReference>
<name>A0A7S9RP69_9BACT</name>
<keyword evidence="1" id="KW-0175">Coiled coil</keyword>
<dbReference type="EMBL" id="CP060705">
    <property type="protein sequence ID" value="QPH95226.1"/>
    <property type="molecule type" value="Genomic_DNA"/>
</dbReference>
<accession>A0A7S9RP69</accession>